<reference evidence="2" key="1">
    <citation type="journal article" date="2014" name="Int. J. Syst. Evol. Microbiol.">
        <title>Complete genome sequence of Corynebacterium casei LMG S-19264T (=DSM 44701T), isolated from a smear-ripened cheese.</title>
        <authorList>
            <consortium name="US DOE Joint Genome Institute (JGI-PGF)"/>
            <person name="Walter F."/>
            <person name="Albersmeier A."/>
            <person name="Kalinowski J."/>
            <person name="Ruckert C."/>
        </authorList>
    </citation>
    <scope>NUCLEOTIDE SEQUENCE</scope>
    <source>
        <strain evidence="2">CGMCC 4.7398</strain>
    </source>
</reference>
<reference evidence="2" key="2">
    <citation type="submission" date="2020-09" db="EMBL/GenBank/DDBJ databases">
        <authorList>
            <person name="Sun Q."/>
            <person name="Zhou Y."/>
        </authorList>
    </citation>
    <scope>NUCLEOTIDE SEQUENCE</scope>
    <source>
        <strain evidence="2">CGMCC 4.7398</strain>
    </source>
</reference>
<name>A0A919FZX0_9MICO</name>
<keyword evidence="3" id="KW-1185">Reference proteome</keyword>
<accession>A0A919FZX0</accession>
<gene>
    <name evidence="2" type="ORF">GCM10017772_31680</name>
</gene>
<protein>
    <submittedName>
        <fullName evidence="2">Uncharacterized protein</fullName>
    </submittedName>
</protein>
<dbReference type="Proteomes" id="UP000627369">
    <property type="component" value="Unassembled WGS sequence"/>
</dbReference>
<feature type="region of interest" description="Disordered" evidence="1">
    <location>
        <begin position="1"/>
        <end position="28"/>
    </location>
</feature>
<evidence type="ECO:0000313" key="2">
    <source>
        <dbReference type="EMBL" id="GHH75411.1"/>
    </source>
</evidence>
<dbReference type="AlphaFoldDB" id="A0A919FZX0"/>
<evidence type="ECO:0000256" key="1">
    <source>
        <dbReference type="SAM" id="MobiDB-lite"/>
    </source>
</evidence>
<sequence>MGAVLRPLAGRRPRRRSPAAGARVRTHAVNRTHRAPAPPGALGVAAEPAALLAYLSDLQAWLDARRADLDRLDSAARKSGTDAVTADVVLALTLWQAVRTRTDELVAVWDSGRADAVARERMSQLIWGRLGGDPATSLLSLVDAARLCDAQADQLATRLSFDPHAADVTARFRAAAAGIVRAEDAAHATADTEDDAAVARLRDRLSRLRSDAARGADVTGPLGALENEVARIERDLIVATARSRALAKDRERAVALRTTLADRAPVLAQIAERCRREIADPPRLAIPDVSRLGDVPAEHDRLASYVQRLGAVERAMERVEDAYTAPLRERAELRYRVKNLMTKAQGNGRAASSTVKAGEDEAREALDGMPCDLALARHFTEQLETLVRDLPEGHR</sequence>
<dbReference type="EMBL" id="BNAS01000004">
    <property type="protein sequence ID" value="GHH75411.1"/>
    <property type="molecule type" value="Genomic_DNA"/>
</dbReference>
<comment type="caution">
    <text evidence="2">The sequence shown here is derived from an EMBL/GenBank/DDBJ whole genome shotgun (WGS) entry which is preliminary data.</text>
</comment>
<proteinExistence type="predicted"/>
<organism evidence="2 3">
    <name type="scientific">Promicromonospora soli</name>
    <dbReference type="NCBI Taxonomy" id="2035533"/>
    <lineage>
        <taxon>Bacteria</taxon>
        <taxon>Bacillati</taxon>
        <taxon>Actinomycetota</taxon>
        <taxon>Actinomycetes</taxon>
        <taxon>Micrococcales</taxon>
        <taxon>Promicromonosporaceae</taxon>
        <taxon>Promicromonospora</taxon>
    </lineage>
</organism>
<evidence type="ECO:0000313" key="3">
    <source>
        <dbReference type="Proteomes" id="UP000627369"/>
    </source>
</evidence>